<organism evidence="1 2">
    <name type="scientific">Romboutsia weinsteinii</name>
    <dbReference type="NCBI Taxonomy" id="2020949"/>
    <lineage>
        <taxon>Bacteria</taxon>
        <taxon>Bacillati</taxon>
        <taxon>Bacillota</taxon>
        <taxon>Clostridia</taxon>
        <taxon>Peptostreptococcales</taxon>
        <taxon>Peptostreptococcaceae</taxon>
        <taxon>Romboutsia</taxon>
    </lineage>
</organism>
<dbReference type="OrthoDB" id="9776406at2"/>
<dbReference type="Pfam" id="PF04439">
    <property type="entry name" value="Adenyl_transf"/>
    <property type="match status" value="1"/>
</dbReference>
<dbReference type="Gene3D" id="3.30.460.10">
    <property type="entry name" value="Beta Polymerase, domain 2"/>
    <property type="match status" value="1"/>
</dbReference>
<dbReference type="AlphaFoldDB" id="A0A371J3M5"/>
<sequence>MRNEKEMFDLILNYANSDDRVLAVGLNGSRTNKNVPKDEFQDYDVVFVVDNVFSFIDDPTWIDYFGDRIIMQKPESMELFPPSLGGMFSYLMLFEDKNRIDLILCPKEQKDNWHRGDKLSKILLDKGNYLSKIADSTDEDYHISKPNKQKFLDCCNEFWWVSTYVVKGLCRDEIFYATDHLYNNLSSELLRMVSWKVGIDYGFDFSIGKNYKYIKNYIDENTYNKLLSLLDMSSKEKIWTSLEATQCMFDKFAKEVSSYLDYSYEDQGFEKVLLYTKEYKDKYI</sequence>
<evidence type="ECO:0000313" key="2">
    <source>
        <dbReference type="Proteomes" id="UP000215694"/>
    </source>
</evidence>
<dbReference type="Proteomes" id="UP000215694">
    <property type="component" value="Unassembled WGS sequence"/>
</dbReference>
<name>A0A371J3M5_9FIRM</name>
<protein>
    <submittedName>
        <fullName evidence="1">Aminoglycoside 6-adenylyltransferase</fullName>
    </submittedName>
</protein>
<gene>
    <name evidence="1" type="primary">ant(6)</name>
    <name evidence="1" type="ORF">CHL78_009815</name>
</gene>
<dbReference type="SUPFAM" id="SSF81301">
    <property type="entry name" value="Nucleotidyltransferase"/>
    <property type="match status" value="1"/>
</dbReference>
<dbReference type="InterPro" id="IPR043519">
    <property type="entry name" value="NT_sf"/>
</dbReference>
<dbReference type="EMBL" id="NOJY02000014">
    <property type="protein sequence ID" value="RDY27276.1"/>
    <property type="molecule type" value="Genomic_DNA"/>
</dbReference>
<dbReference type="InterPro" id="IPR007530">
    <property type="entry name" value="Aminoglycoside_adenylylTfrase"/>
</dbReference>
<dbReference type="GO" id="GO:0016779">
    <property type="term" value="F:nucleotidyltransferase activity"/>
    <property type="evidence" value="ECO:0007669"/>
    <property type="project" value="UniProtKB-KW"/>
</dbReference>
<dbReference type="SUPFAM" id="SSF81631">
    <property type="entry name" value="PAP/OAS1 substrate-binding domain"/>
    <property type="match status" value="1"/>
</dbReference>
<evidence type="ECO:0000313" key="1">
    <source>
        <dbReference type="EMBL" id="RDY27276.1"/>
    </source>
</evidence>
<dbReference type="Gene3D" id="1.20.120.330">
    <property type="entry name" value="Nucleotidyltransferases domain 2"/>
    <property type="match status" value="1"/>
</dbReference>
<keyword evidence="1" id="KW-0548">Nucleotidyltransferase</keyword>
<proteinExistence type="predicted"/>
<accession>A0A371J3M5</accession>
<reference evidence="1 2" key="1">
    <citation type="journal article" date="2017" name="Genome Announc.">
        <title>Draft Genome Sequence of Romboutsia weinsteinii sp. nov. Strain CCRI-19649(T) Isolated from Surface Water.</title>
        <authorList>
            <person name="Maheux A.F."/>
            <person name="Boudreau D.K."/>
            <person name="Berube E."/>
            <person name="Boissinot M."/>
            <person name="Cantin P."/>
            <person name="Raymond F."/>
            <person name="Corbeil J."/>
            <person name="Omar R.F."/>
            <person name="Bergeron M.G."/>
        </authorList>
    </citation>
    <scope>NUCLEOTIDE SEQUENCE [LARGE SCALE GENOMIC DNA]</scope>
    <source>
        <strain evidence="1 2">CCRI-19649</strain>
    </source>
</reference>
<keyword evidence="1" id="KW-0808">Transferase</keyword>
<comment type="caution">
    <text evidence="1">The sequence shown here is derived from an EMBL/GenBank/DDBJ whole genome shotgun (WGS) entry which is preliminary data.</text>
</comment>
<dbReference type="PIRSF" id="PIRSF000812">
    <property type="entry name" value="AAD"/>
    <property type="match status" value="1"/>
</dbReference>
<keyword evidence="2" id="KW-1185">Reference proteome</keyword>